<dbReference type="PANTHER" id="PTHR45966:SF4">
    <property type="entry name" value="GDSL ESTERASE_LIPASE 5"/>
    <property type="match status" value="1"/>
</dbReference>
<accession>A0AA38CNW3</accession>
<proteinExistence type="predicted"/>
<keyword evidence="1" id="KW-0732">Signal</keyword>
<dbReference type="InterPro" id="IPR044552">
    <property type="entry name" value="GLIP1-5/GLL25"/>
</dbReference>
<sequence length="104" mass="11873">FKYVNQACCGIGKFGGFFICMPESPVCRKEQYYLFWDAFHPTDRMLKQMADLLWENVPPYNSLEAASVWARFFLHRLGGSASTGRRKGKHGTPGMTVGDAFLWK</sequence>
<organism evidence="2 3">
    <name type="scientific">Taxus chinensis</name>
    <name type="common">Chinese yew</name>
    <name type="synonym">Taxus wallichiana var. chinensis</name>
    <dbReference type="NCBI Taxonomy" id="29808"/>
    <lineage>
        <taxon>Eukaryota</taxon>
        <taxon>Viridiplantae</taxon>
        <taxon>Streptophyta</taxon>
        <taxon>Embryophyta</taxon>
        <taxon>Tracheophyta</taxon>
        <taxon>Spermatophyta</taxon>
        <taxon>Pinopsida</taxon>
        <taxon>Pinidae</taxon>
        <taxon>Conifers II</taxon>
        <taxon>Cupressales</taxon>
        <taxon>Taxaceae</taxon>
        <taxon>Taxus</taxon>
    </lineage>
</organism>
<evidence type="ECO:0008006" key="4">
    <source>
        <dbReference type="Google" id="ProtNLM"/>
    </source>
</evidence>
<evidence type="ECO:0000313" key="2">
    <source>
        <dbReference type="EMBL" id="KAH9299958.1"/>
    </source>
</evidence>
<keyword evidence="3" id="KW-1185">Reference proteome</keyword>
<evidence type="ECO:0000256" key="1">
    <source>
        <dbReference type="ARBA" id="ARBA00022729"/>
    </source>
</evidence>
<dbReference type="EMBL" id="JAHRHJ020000009">
    <property type="protein sequence ID" value="KAH9299958.1"/>
    <property type="molecule type" value="Genomic_DNA"/>
</dbReference>
<dbReference type="Proteomes" id="UP000824469">
    <property type="component" value="Unassembled WGS sequence"/>
</dbReference>
<feature type="non-terminal residue" evidence="2">
    <location>
        <position position="1"/>
    </location>
</feature>
<evidence type="ECO:0000313" key="3">
    <source>
        <dbReference type="Proteomes" id="UP000824469"/>
    </source>
</evidence>
<dbReference type="Gene3D" id="3.40.50.1110">
    <property type="entry name" value="SGNH hydrolase"/>
    <property type="match status" value="1"/>
</dbReference>
<dbReference type="AlphaFoldDB" id="A0AA38CNW3"/>
<comment type="caution">
    <text evidence="2">The sequence shown here is derived from an EMBL/GenBank/DDBJ whole genome shotgun (WGS) entry which is preliminary data.</text>
</comment>
<name>A0AA38CNW3_TAXCH</name>
<gene>
    <name evidence="2" type="ORF">KI387_011541</name>
</gene>
<reference evidence="2 3" key="1">
    <citation type="journal article" date="2021" name="Nat. Plants">
        <title>The Taxus genome provides insights into paclitaxel biosynthesis.</title>
        <authorList>
            <person name="Xiong X."/>
            <person name="Gou J."/>
            <person name="Liao Q."/>
            <person name="Li Y."/>
            <person name="Zhou Q."/>
            <person name="Bi G."/>
            <person name="Li C."/>
            <person name="Du R."/>
            <person name="Wang X."/>
            <person name="Sun T."/>
            <person name="Guo L."/>
            <person name="Liang H."/>
            <person name="Lu P."/>
            <person name="Wu Y."/>
            <person name="Zhang Z."/>
            <person name="Ro D.K."/>
            <person name="Shang Y."/>
            <person name="Huang S."/>
            <person name="Yan J."/>
        </authorList>
    </citation>
    <scope>NUCLEOTIDE SEQUENCE [LARGE SCALE GENOMIC DNA]</scope>
    <source>
        <strain evidence="2">Ta-2019</strain>
    </source>
</reference>
<feature type="non-terminal residue" evidence="2">
    <location>
        <position position="104"/>
    </location>
</feature>
<dbReference type="PANTHER" id="PTHR45966">
    <property type="entry name" value="GDSL-LIKE LIPASE/ACYLHYDROLASE"/>
    <property type="match status" value="1"/>
</dbReference>
<dbReference type="GO" id="GO:0016298">
    <property type="term" value="F:lipase activity"/>
    <property type="evidence" value="ECO:0007669"/>
    <property type="project" value="TreeGrafter"/>
</dbReference>
<protein>
    <recommendedName>
        <fullName evidence="4">GDSL esterase/lipase</fullName>
    </recommendedName>
</protein>
<dbReference type="InterPro" id="IPR036514">
    <property type="entry name" value="SGNH_hydro_sf"/>
</dbReference>